<sequence length="401" mass="45315">MGAIVITVRRIHTVTNRQITDSIFYAGVNDKTLDLFESQYVVPNGVTYNSYVILDDKCAIMDTADKRASTEWKQNITEILGDRKPDYLVVLHLEPDHSANIQNICEHYPDMKLILSAKAKAMLPQFFDEDLTDRCIAVSEGDELSLGRHTLKFIMAPMVHWPEVMVAYEASEKILFSADAFGKFGTLDTQEDWTCEARRYYFNIVGKYGAQVQTLLKKAKTLEIETICPLHGPVLTEDLEYYIGKYDLWSRYEPEDDGVFIACASIHGNTMNACRKLSEILTEKGAKKVVVTDLARDDMAEAVEDAFRYDKIVFAAASYDAGVFPCMEEFLHHLKAKNFQNRKAAIVENGSWAPSAGKVMRTMLEGMKNISICDNAVTMKTTMKENTVNEMEQLAEELLAK</sequence>
<dbReference type="GO" id="GO:0009055">
    <property type="term" value="F:electron transfer activity"/>
    <property type="evidence" value="ECO:0007669"/>
    <property type="project" value="InterPro"/>
</dbReference>
<dbReference type="Pfam" id="PF19583">
    <property type="entry name" value="ODP"/>
    <property type="match status" value="1"/>
</dbReference>
<dbReference type="GO" id="GO:0016651">
    <property type="term" value="F:oxidoreductase activity, acting on NAD(P)H"/>
    <property type="evidence" value="ECO:0007669"/>
    <property type="project" value="UniProtKB-ARBA"/>
</dbReference>
<evidence type="ECO:0000313" key="4">
    <source>
        <dbReference type="Proteomes" id="UP000611762"/>
    </source>
</evidence>
<proteinExistence type="inferred from homology"/>
<dbReference type="GO" id="GO:0046872">
    <property type="term" value="F:metal ion binding"/>
    <property type="evidence" value="ECO:0007669"/>
    <property type="project" value="InterPro"/>
</dbReference>
<organism evidence="3 4">
    <name type="scientific">Congzhengia minquanensis</name>
    <dbReference type="NCBI Taxonomy" id="2763657"/>
    <lineage>
        <taxon>Bacteria</taxon>
        <taxon>Bacillati</taxon>
        <taxon>Bacillota</taxon>
        <taxon>Clostridia</taxon>
        <taxon>Eubacteriales</taxon>
        <taxon>Oscillospiraceae</taxon>
        <taxon>Congzhengia</taxon>
    </lineage>
</organism>
<gene>
    <name evidence="3" type="ORF">H8698_12375</name>
</gene>
<dbReference type="SUPFAM" id="SSF52218">
    <property type="entry name" value="Flavoproteins"/>
    <property type="match status" value="1"/>
</dbReference>
<accession>A0A926I027</accession>
<dbReference type="PANTHER" id="PTHR43717:SF1">
    <property type="entry name" value="ANAEROBIC NITRIC OXIDE REDUCTASE FLAVORUBREDOXIN"/>
    <property type="match status" value="1"/>
</dbReference>
<dbReference type="CDD" id="cd07709">
    <property type="entry name" value="flavodiiron_proteins_MBL-fold"/>
    <property type="match status" value="1"/>
</dbReference>
<dbReference type="GO" id="GO:0010181">
    <property type="term" value="F:FMN binding"/>
    <property type="evidence" value="ECO:0007669"/>
    <property type="project" value="InterPro"/>
</dbReference>
<keyword evidence="4" id="KW-1185">Reference proteome</keyword>
<evidence type="ECO:0000256" key="1">
    <source>
        <dbReference type="ARBA" id="ARBA00007121"/>
    </source>
</evidence>
<dbReference type="InterPro" id="IPR045761">
    <property type="entry name" value="ODP_dom"/>
</dbReference>
<feature type="domain" description="Flavodoxin-like" evidence="2">
    <location>
        <begin position="259"/>
        <end position="399"/>
    </location>
</feature>
<dbReference type="EMBL" id="JACRSU010000005">
    <property type="protein sequence ID" value="MBC8541775.1"/>
    <property type="molecule type" value="Genomic_DNA"/>
</dbReference>
<dbReference type="PIRSF" id="PIRSF005243">
    <property type="entry name" value="ROO"/>
    <property type="match status" value="1"/>
</dbReference>
<dbReference type="AlphaFoldDB" id="A0A926I027"/>
<comment type="similarity">
    <text evidence="1">In the N-terminal section; belongs to the zinc metallo-hydrolase group 3 family.</text>
</comment>
<reference evidence="3" key="1">
    <citation type="submission" date="2020-08" db="EMBL/GenBank/DDBJ databases">
        <title>Genome public.</title>
        <authorList>
            <person name="Liu C."/>
            <person name="Sun Q."/>
        </authorList>
    </citation>
    <scope>NUCLEOTIDE SEQUENCE</scope>
    <source>
        <strain evidence="3">H8</strain>
    </source>
</reference>
<comment type="caution">
    <text evidence="3">The sequence shown here is derived from an EMBL/GenBank/DDBJ whole genome shotgun (WGS) entry which is preliminary data.</text>
</comment>
<dbReference type="SMART" id="SM00849">
    <property type="entry name" value="Lactamase_B"/>
    <property type="match status" value="1"/>
</dbReference>
<dbReference type="Gene3D" id="3.60.15.10">
    <property type="entry name" value="Ribonuclease Z/Hydroxyacylglutathione hydrolase-like"/>
    <property type="match status" value="1"/>
</dbReference>
<dbReference type="PROSITE" id="PS50902">
    <property type="entry name" value="FLAVODOXIN_LIKE"/>
    <property type="match status" value="1"/>
</dbReference>
<name>A0A926I027_9FIRM</name>
<dbReference type="InterPro" id="IPR016440">
    <property type="entry name" value="Rubredoxin-O_OxRdtase"/>
</dbReference>
<protein>
    <submittedName>
        <fullName evidence="3">FprA family A-type flavoprotein</fullName>
    </submittedName>
</protein>
<dbReference type="InterPro" id="IPR029039">
    <property type="entry name" value="Flavoprotein-like_sf"/>
</dbReference>
<dbReference type="Proteomes" id="UP000611762">
    <property type="component" value="Unassembled WGS sequence"/>
</dbReference>
<dbReference type="SUPFAM" id="SSF56281">
    <property type="entry name" value="Metallo-hydrolase/oxidoreductase"/>
    <property type="match status" value="1"/>
</dbReference>
<dbReference type="Gene3D" id="3.40.50.360">
    <property type="match status" value="1"/>
</dbReference>
<evidence type="ECO:0000259" key="2">
    <source>
        <dbReference type="PROSITE" id="PS50902"/>
    </source>
</evidence>
<dbReference type="InterPro" id="IPR036866">
    <property type="entry name" value="RibonucZ/Hydroxyglut_hydro"/>
</dbReference>
<dbReference type="InterPro" id="IPR001279">
    <property type="entry name" value="Metallo-B-lactamas"/>
</dbReference>
<dbReference type="InterPro" id="IPR008254">
    <property type="entry name" value="Flavodoxin/NO_synth"/>
</dbReference>
<dbReference type="PANTHER" id="PTHR43717">
    <property type="entry name" value="ANAEROBIC NITRIC OXIDE REDUCTASE FLAVORUBREDOXIN"/>
    <property type="match status" value="1"/>
</dbReference>
<evidence type="ECO:0000313" key="3">
    <source>
        <dbReference type="EMBL" id="MBC8541775.1"/>
    </source>
</evidence>